<comment type="caution">
    <text evidence="3">The sequence shown here is derived from an EMBL/GenBank/DDBJ whole genome shotgun (WGS) entry which is preliminary data.</text>
</comment>
<feature type="region of interest" description="Disordered" evidence="2">
    <location>
        <begin position="666"/>
        <end position="688"/>
    </location>
</feature>
<feature type="compositionally biased region" description="Polar residues" evidence="2">
    <location>
        <begin position="578"/>
        <end position="591"/>
    </location>
</feature>
<feature type="compositionally biased region" description="Polar residues" evidence="2">
    <location>
        <begin position="46"/>
        <end position="61"/>
    </location>
</feature>
<accession>A0A0M0JQ67</accession>
<evidence type="ECO:0000256" key="2">
    <source>
        <dbReference type="SAM" id="MobiDB-lite"/>
    </source>
</evidence>
<feature type="coiled-coil region" evidence="1">
    <location>
        <begin position="392"/>
        <end position="419"/>
    </location>
</feature>
<dbReference type="EMBL" id="JWZX01002569">
    <property type="protein sequence ID" value="KOO28432.1"/>
    <property type="molecule type" value="Genomic_DNA"/>
</dbReference>
<dbReference type="AlphaFoldDB" id="A0A0M0JQ67"/>
<name>A0A0M0JQ67_9EUKA</name>
<keyword evidence="4" id="KW-1185">Reference proteome</keyword>
<evidence type="ECO:0000313" key="4">
    <source>
        <dbReference type="Proteomes" id="UP000037460"/>
    </source>
</evidence>
<feature type="region of interest" description="Disordered" evidence="2">
    <location>
        <begin position="84"/>
        <end position="112"/>
    </location>
</feature>
<evidence type="ECO:0000256" key="1">
    <source>
        <dbReference type="SAM" id="Coils"/>
    </source>
</evidence>
<organism evidence="3 4">
    <name type="scientific">Chrysochromulina tobinii</name>
    <dbReference type="NCBI Taxonomy" id="1460289"/>
    <lineage>
        <taxon>Eukaryota</taxon>
        <taxon>Haptista</taxon>
        <taxon>Haptophyta</taxon>
        <taxon>Prymnesiophyceae</taxon>
        <taxon>Prymnesiales</taxon>
        <taxon>Chrysochromulinaceae</taxon>
        <taxon>Chrysochromulina</taxon>
    </lineage>
</organism>
<reference evidence="4" key="1">
    <citation type="journal article" date="2015" name="PLoS Genet.">
        <title>Genome Sequence and Transcriptome Analyses of Chrysochromulina tobin: Metabolic Tools for Enhanced Algal Fitness in the Prominent Order Prymnesiales (Haptophyceae).</title>
        <authorList>
            <person name="Hovde B.T."/>
            <person name="Deodato C.R."/>
            <person name="Hunsperger H.M."/>
            <person name="Ryken S.A."/>
            <person name="Yost W."/>
            <person name="Jha R.K."/>
            <person name="Patterson J."/>
            <person name="Monnat R.J. Jr."/>
            <person name="Barlow S.B."/>
            <person name="Starkenburg S.R."/>
            <person name="Cattolico R.A."/>
        </authorList>
    </citation>
    <scope>NUCLEOTIDE SEQUENCE</scope>
    <source>
        <strain evidence="4">CCMP291</strain>
    </source>
</reference>
<feature type="region of interest" description="Disordered" evidence="2">
    <location>
        <begin position="578"/>
        <end position="619"/>
    </location>
</feature>
<feature type="region of interest" description="Disordered" evidence="2">
    <location>
        <begin position="753"/>
        <end position="838"/>
    </location>
</feature>
<feature type="compositionally biased region" description="Polar residues" evidence="2">
    <location>
        <begin position="23"/>
        <end position="34"/>
    </location>
</feature>
<evidence type="ECO:0000313" key="3">
    <source>
        <dbReference type="EMBL" id="KOO28432.1"/>
    </source>
</evidence>
<feature type="region of interest" description="Disordered" evidence="2">
    <location>
        <begin position="1"/>
        <end position="70"/>
    </location>
</feature>
<keyword evidence="1" id="KW-0175">Coiled coil</keyword>
<feature type="compositionally biased region" description="Basic and acidic residues" evidence="2">
    <location>
        <begin position="91"/>
        <end position="112"/>
    </location>
</feature>
<gene>
    <name evidence="3" type="ORF">Ctob_012776</name>
</gene>
<feature type="compositionally biased region" description="Basic and acidic residues" evidence="2">
    <location>
        <begin position="776"/>
        <end position="787"/>
    </location>
</feature>
<proteinExistence type="predicted"/>
<sequence>MEAPFHASPSVGGGSEWGVERTPQGTQHSWGKQSRGSRHAAVQEPSKISRSSRLDSPSTGSQTGGALAMWLDRNPQEFLRMVRKSASEPQLEQRPKPKRMPDDPEKGTVKKSEVRASDIIAAQKRADLEKEAKDLLTAERTAYAKQDQHCQLVNQRGMKQTQLEALKHKAARATLETDLMVGELDALRTRLAMLQHEVKTMEIEMALEVDTTPRYEHMRDRTRFDVDEVAKRCMPPTRELAELLTQMTRIGGSHYTEQFAARSLLQAVERLGLQLQARNKYNELEIAQLQLEKGVTAESKEAVRDIMRRKHESSLQMSGDKTAEEEANLVSAANSITGKTAALAVEKVYSRERINDILFKYGKLSAAFNETEPEELVDKVLRMCTGSESEKVEHLNRDAQKAKDREERLRDEILQLQRKREMMRFDGEADTTGFLVLTPRGENVMDYGGDDEVIALGGQLKDSARKAAEAVERYRKVALLLTSGSIALSGLMSVVKVLKPPNGVPASLTTAAEGGSIPMHATPEALDHVAERLLSTTSQFEKLASAPHANQAPEFIDKAARQAVRAYNEGYPRIVSSWTEPASSSRATSRGMTPRHGPVPPEEGDEGGLEGWPPPTLVDGLVSPTEGIGSPTSLTVSAEGLGQESSASLYEGNQGMSLVRVGKQRVSRTLGSHASGGGGPGASKTSRTVLPPLTASALAPASSASAPMPPPPPLSLFAQMGMARGGEFGSATHLAHVAKMQLDFGETSGNNIRIPLALGSDDEDGPVDDSDDDATEDGKPVGDRDSVGPRGARARLPPAGKSGQNTKAPAQAEAGGGASASPKPPKKSKSVTMNLNAR</sequence>
<protein>
    <submittedName>
        <fullName evidence="3">Uncharacterized protein</fullName>
    </submittedName>
</protein>
<feature type="compositionally biased region" description="Acidic residues" evidence="2">
    <location>
        <begin position="760"/>
        <end position="775"/>
    </location>
</feature>
<dbReference type="Proteomes" id="UP000037460">
    <property type="component" value="Unassembled WGS sequence"/>
</dbReference>